<proteinExistence type="predicted"/>
<name>A0A9P0CT96_9CUCU</name>
<dbReference type="InterPro" id="IPR036869">
    <property type="entry name" value="J_dom_sf"/>
</dbReference>
<evidence type="ECO:0000313" key="3">
    <source>
        <dbReference type="EMBL" id="CAH1107701.1"/>
    </source>
</evidence>
<dbReference type="InterPro" id="IPR001623">
    <property type="entry name" value="DnaJ_domain"/>
</dbReference>
<organism evidence="3 4">
    <name type="scientific">Psylliodes chrysocephalus</name>
    <dbReference type="NCBI Taxonomy" id="3402493"/>
    <lineage>
        <taxon>Eukaryota</taxon>
        <taxon>Metazoa</taxon>
        <taxon>Ecdysozoa</taxon>
        <taxon>Arthropoda</taxon>
        <taxon>Hexapoda</taxon>
        <taxon>Insecta</taxon>
        <taxon>Pterygota</taxon>
        <taxon>Neoptera</taxon>
        <taxon>Endopterygota</taxon>
        <taxon>Coleoptera</taxon>
        <taxon>Polyphaga</taxon>
        <taxon>Cucujiformia</taxon>
        <taxon>Chrysomeloidea</taxon>
        <taxon>Chrysomelidae</taxon>
        <taxon>Galerucinae</taxon>
        <taxon>Alticini</taxon>
        <taxon>Psylliodes</taxon>
    </lineage>
</organism>
<evidence type="ECO:0000256" key="1">
    <source>
        <dbReference type="SAM" id="MobiDB-lite"/>
    </source>
</evidence>
<dbReference type="PANTHER" id="PTHR44873:SF1">
    <property type="entry name" value="DNAJ HOMOLOG SUBFAMILY C MEMBER 30, MITOCHONDRIAL"/>
    <property type="match status" value="1"/>
</dbReference>
<dbReference type="SUPFAM" id="SSF46565">
    <property type="entry name" value="Chaperone J-domain"/>
    <property type="match status" value="1"/>
</dbReference>
<protein>
    <recommendedName>
        <fullName evidence="2">J domain-containing protein</fullName>
    </recommendedName>
</protein>
<gene>
    <name evidence="3" type="ORF">PSYICH_LOCUS9652</name>
</gene>
<reference evidence="3" key="1">
    <citation type="submission" date="2022-01" db="EMBL/GenBank/DDBJ databases">
        <authorList>
            <person name="King R."/>
        </authorList>
    </citation>
    <scope>NUCLEOTIDE SEQUENCE</scope>
</reference>
<dbReference type="EMBL" id="OV651815">
    <property type="protein sequence ID" value="CAH1107701.1"/>
    <property type="molecule type" value="Genomic_DNA"/>
</dbReference>
<dbReference type="InterPro" id="IPR053025">
    <property type="entry name" value="Mito_ATP_Synthase-Asso"/>
</dbReference>
<keyword evidence="4" id="KW-1185">Reference proteome</keyword>
<dbReference type="Gene3D" id="1.10.287.110">
    <property type="entry name" value="DnaJ domain"/>
    <property type="match status" value="1"/>
</dbReference>
<dbReference type="Proteomes" id="UP001153636">
    <property type="component" value="Chromosome 3"/>
</dbReference>
<dbReference type="PROSITE" id="PS50076">
    <property type="entry name" value="DNAJ_2"/>
    <property type="match status" value="1"/>
</dbReference>
<evidence type="ECO:0000313" key="4">
    <source>
        <dbReference type="Proteomes" id="UP001153636"/>
    </source>
</evidence>
<dbReference type="CDD" id="cd06257">
    <property type="entry name" value="DnaJ"/>
    <property type="match status" value="1"/>
</dbReference>
<dbReference type="InterPro" id="IPR018253">
    <property type="entry name" value="DnaJ_domain_CS"/>
</dbReference>
<dbReference type="PRINTS" id="PR00625">
    <property type="entry name" value="JDOMAIN"/>
</dbReference>
<dbReference type="OrthoDB" id="291007at2759"/>
<dbReference type="AlphaFoldDB" id="A0A9P0CT96"/>
<accession>A0A9P0CT96</accession>
<dbReference type="SMART" id="SM00271">
    <property type="entry name" value="DnaJ"/>
    <property type="match status" value="1"/>
</dbReference>
<feature type="domain" description="J" evidence="2">
    <location>
        <begin position="24"/>
        <end position="88"/>
    </location>
</feature>
<dbReference type="PANTHER" id="PTHR44873">
    <property type="entry name" value="DNAJ HOMOLOG SUBFAMILY C MEMBER 30, MITOCHONDRIAL"/>
    <property type="match status" value="1"/>
</dbReference>
<feature type="compositionally biased region" description="Basic and acidic residues" evidence="1">
    <location>
        <begin position="102"/>
        <end position="117"/>
    </location>
</feature>
<sequence>MGLSRYFNFFSNRLRYMATVRTINHYDSLGITPKATQNEIKAAYYKLSMVYHPDKNKDEASLQKFRAITEAYEVLGNVKTRKMYDRGLYFRPRTTSPPSEKMTAEADSFHKSREVRTKPPPPGGRTPIYDFDEWAKSHYGESFRKKMESKRRAQQYEEFRQKEVNNKQIERVVFIVTSIIFMCMMFGTDKRYDSVNFGTYGTYLAPKNENSNSTDKDSKQ</sequence>
<feature type="region of interest" description="Disordered" evidence="1">
    <location>
        <begin position="89"/>
        <end position="129"/>
    </location>
</feature>
<evidence type="ECO:0000259" key="2">
    <source>
        <dbReference type="PROSITE" id="PS50076"/>
    </source>
</evidence>
<dbReference type="Pfam" id="PF00226">
    <property type="entry name" value="DnaJ"/>
    <property type="match status" value="1"/>
</dbReference>
<dbReference type="PROSITE" id="PS00636">
    <property type="entry name" value="DNAJ_1"/>
    <property type="match status" value="1"/>
</dbReference>